<dbReference type="GO" id="GO:0140662">
    <property type="term" value="F:ATP-dependent protein folding chaperone"/>
    <property type="evidence" value="ECO:0007669"/>
    <property type="project" value="InterPro"/>
</dbReference>
<dbReference type="PRINTS" id="PR00304">
    <property type="entry name" value="TCOMPLEXTCP1"/>
</dbReference>
<dbReference type="FunFam" id="3.50.7.10:FF:000008">
    <property type="entry name" value="T-complex protein 1 subunit theta"/>
    <property type="match status" value="1"/>
</dbReference>
<evidence type="ECO:0000256" key="4">
    <source>
        <dbReference type="ARBA" id="ARBA00022741"/>
    </source>
</evidence>
<dbReference type="PROSITE" id="PS00995">
    <property type="entry name" value="TCP1_3"/>
    <property type="match status" value="1"/>
</dbReference>
<dbReference type="InterPro" id="IPR017998">
    <property type="entry name" value="Chaperone_TCP-1"/>
</dbReference>
<dbReference type="Gene3D" id="1.10.560.10">
    <property type="entry name" value="GroEL-like equatorial domain"/>
    <property type="match status" value="1"/>
</dbReference>
<evidence type="ECO:0000256" key="5">
    <source>
        <dbReference type="ARBA" id="ARBA00022840"/>
    </source>
</evidence>
<keyword evidence="3" id="KW-0963">Cytoplasm</keyword>
<dbReference type="EMBL" id="FO082270">
    <property type="protein sequence ID" value="CCO66672.1"/>
    <property type="molecule type" value="Genomic_DNA"/>
</dbReference>
<evidence type="ECO:0000313" key="10">
    <source>
        <dbReference type="Proteomes" id="UP000198341"/>
    </source>
</evidence>
<dbReference type="PANTHER" id="PTHR11353">
    <property type="entry name" value="CHAPERONIN"/>
    <property type="match status" value="1"/>
</dbReference>
<dbReference type="RefSeq" id="XP_007511112.1">
    <property type="nucleotide sequence ID" value="XM_007511050.1"/>
</dbReference>
<dbReference type="GeneID" id="19013884"/>
<protein>
    <recommendedName>
        <fullName evidence="7">CCT-theta</fullName>
    </recommendedName>
</protein>
<dbReference type="Gene3D" id="3.30.260.10">
    <property type="entry name" value="TCP-1-like chaperonin intermediate domain"/>
    <property type="match status" value="1"/>
</dbReference>
<dbReference type="KEGG" id="bpg:Bathy09g03770"/>
<dbReference type="GO" id="GO:0016887">
    <property type="term" value="F:ATP hydrolysis activity"/>
    <property type="evidence" value="ECO:0007669"/>
    <property type="project" value="InterPro"/>
</dbReference>
<sequence>MSAGMPYGLQAMLKDGHKHLSGLDEAVIKNIEACRELSKIARTSLGPNGMNKMVINHLEKLFVTSDTAVIVRELEVAHPAARVVVMAAEAQEREVGDGTNFVVSFAGELLSLAEELIRDGLHPSEIRDGYQKALEKCLEWLNEELAIEGTETMDVRDKVAVAKRLKGTLSSKQSGYEEQLASIVAEACVDVCPKKNAKNFNVEDVRTAKIVGGNINDVQTIHGMVIRRNVEGSVRHVENAKVAVFGCAVDTQATETKGTVLIQSGKDLEEYSKGEELQVEKYIDEIVESGCKVVFTGQSFGDLALHFLERKKIMAVKIPSKFELRRVCKATNATTLIKLGKPKPDELGYASKIDVVEIGDSKVLVLKQDDASRVSTIILRGATANAMDDLERAMDDGINAYKALMRDSRAVAAGGATEIALAKRLSDYAKTQTGLDQYAIQKFAQALELVPRTLAENAGLDATSVIASLYAAHSSSNKNNNRMGVDVSGDQETVDLCESAGIVDLLEVKHWALKLAVDAARTVLRVDQIIMSKQAGGPGPNDARAG</sequence>
<proteinExistence type="inferred from homology"/>
<dbReference type="Pfam" id="PF00118">
    <property type="entry name" value="Cpn60_TCP1"/>
    <property type="match status" value="1"/>
</dbReference>
<dbReference type="GO" id="GO:0005524">
    <property type="term" value="F:ATP binding"/>
    <property type="evidence" value="ECO:0007669"/>
    <property type="project" value="UniProtKB-KW"/>
</dbReference>
<evidence type="ECO:0000256" key="8">
    <source>
        <dbReference type="RuleBase" id="RU004187"/>
    </source>
</evidence>
<reference evidence="9 10" key="1">
    <citation type="submission" date="2011-10" db="EMBL/GenBank/DDBJ databases">
        <authorList>
            <person name="Genoscope - CEA"/>
        </authorList>
    </citation>
    <scope>NUCLEOTIDE SEQUENCE [LARGE SCALE GENOMIC DNA]</scope>
    <source>
        <strain evidence="9 10">RCC 1105</strain>
    </source>
</reference>
<evidence type="ECO:0000313" key="9">
    <source>
        <dbReference type="EMBL" id="CCO66672.1"/>
    </source>
</evidence>
<dbReference type="Proteomes" id="UP000198341">
    <property type="component" value="Chromosome 9"/>
</dbReference>
<dbReference type="InterPro" id="IPR002194">
    <property type="entry name" value="Chaperonin_TCP-1_CS"/>
</dbReference>
<evidence type="ECO:0000256" key="1">
    <source>
        <dbReference type="ARBA" id="ARBA00004496"/>
    </source>
</evidence>
<dbReference type="Gene3D" id="3.50.7.10">
    <property type="entry name" value="GroEL"/>
    <property type="match status" value="1"/>
</dbReference>
<dbReference type="SUPFAM" id="SSF54849">
    <property type="entry name" value="GroEL-intermediate domain like"/>
    <property type="match status" value="1"/>
</dbReference>
<dbReference type="eggNOG" id="KOG0362">
    <property type="taxonomic scope" value="Eukaryota"/>
</dbReference>
<evidence type="ECO:0000256" key="7">
    <source>
        <dbReference type="ARBA" id="ARBA00029602"/>
    </source>
</evidence>
<dbReference type="PROSITE" id="PS00750">
    <property type="entry name" value="TCP1_1"/>
    <property type="match status" value="1"/>
</dbReference>
<dbReference type="InterPro" id="IPR002423">
    <property type="entry name" value="Cpn60/GroEL/TCP-1"/>
</dbReference>
<dbReference type="GO" id="GO:0051082">
    <property type="term" value="F:unfolded protein binding"/>
    <property type="evidence" value="ECO:0007669"/>
    <property type="project" value="InterPro"/>
</dbReference>
<evidence type="ECO:0000256" key="6">
    <source>
        <dbReference type="ARBA" id="ARBA00023186"/>
    </source>
</evidence>
<dbReference type="AlphaFoldDB" id="K8F3N4"/>
<dbReference type="STRING" id="41875.K8F3N4"/>
<evidence type="ECO:0000256" key="2">
    <source>
        <dbReference type="ARBA" id="ARBA00008020"/>
    </source>
</evidence>
<keyword evidence="6 8" id="KW-0143">Chaperone</keyword>
<accession>K8F3N4</accession>
<dbReference type="GO" id="GO:0005737">
    <property type="term" value="C:cytoplasm"/>
    <property type="evidence" value="ECO:0007669"/>
    <property type="project" value="UniProtKB-SubCell"/>
</dbReference>
<gene>
    <name evidence="9" type="ORF">Bathy09g03770</name>
</gene>
<comment type="similarity">
    <text evidence="2 8">Belongs to the TCP-1 chaperonin family.</text>
</comment>
<dbReference type="InterPro" id="IPR027409">
    <property type="entry name" value="GroEL-like_apical_dom_sf"/>
</dbReference>
<dbReference type="InterPro" id="IPR027410">
    <property type="entry name" value="TCP-1-like_intermed_sf"/>
</dbReference>
<dbReference type="SUPFAM" id="SSF52029">
    <property type="entry name" value="GroEL apical domain-like"/>
    <property type="match status" value="1"/>
</dbReference>
<dbReference type="NCBIfam" id="TIGR02346">
    <property type="entry name" value="chap_CCT_theta"/>
    <property type="match status" value="1"/>
</dbReference>
<organism evidence="9 10">
    <name type="scientific">Bathycoccus prasinos</name>
    <dbReference type="NCBI Taxonomy" id="41875"/>
    <lineage>
        <taxon>Eukaryota</taxon>
        <taxon>Viridiplantae</taxon>
        <taxon>Chlorophyta</taxon>
        <taxon>Mamiellophyceae</taxon>
        <taxon>Mamiellales</taxon>
        <taxon>Bathycoccaceae</taxon>
        <taxon>Bathycoccus</taxon>
    </lineage>
</organism>
<keyword evidence="5 8" id="KW-0067">ATP-binding</keyword>
<keyword evidence="10" id="KW-1185">Reference proteome</keyword>
<dbReference type="InterPro" id="IPR012721">
    <property type="entry name" value="Chap_CCT_theta"/>
</dbReference>
<name>K8F3N4_9CHLO</name>
<dbReference type="InterPro" id="IPR027413">
    <property type="entry name" value="GROEL-like_equatorial_sf"/>
</dbReference>
<dbReference type="OrthoDB" id="1748577at2759"/>
<keyword evidence="4 8" id="KW-0547">Nucleotide-binding</keyword>
<dbReference type="CDD" id="cd03341">
    <property type="entry name" value="TCP1_theta"/>
    <property type="match status" value="1"/>
</dbReference>
<comment type="subcellular location">
    <subcellularLocation>
        <location evidence="1">Cytoplasm</location>
    </subcellularLocation>
</comment>
<evidence type="ECO:0000256" key="3">
    <source>
        <dbReference type="ARBA" id="ARBA00022490"/>
    </source>
</evidence>
<dbReference type="SUPFAM" id="SSF48592">
    <property type="entry name" value="GroEL equatorial domain-like"/>
    <property type="match status" value="1"/>
</dbReference>